<dbReference type="AlphaFoldDB" id="A0A7X2NNB1"/>
<evidence type="ECO:0000313" key="1">
    <source>
        <dbReference type="EMBL" id="MSS38044.1"/>
    </source>
</evidence>
<dbReference type="RefSeq" id="WP_154473489.1">
    <property type="nucleotide sequence ID" value="NZ_VUMD01000017.1"/>
</dbReference>
<name>A0A7X2NNB1_9CLOT</name>
<dbReference type="EMBL" id="VUMD01000017">
    <property type="protein sequence ID" value="MSS38044.1"/>
    <property type="molecule type" value="Genomic_DNA"/>
</dbReference>
<evidence type="ECO:0000313" key="2">
    <source>
        <dbReference type="Proteomes" id="UP000429958"/>
    </source>
</evidence>
<keyword evidence="2" id="KW-1185">Reference proteome</keyword>
<protein>
    <submittedName>
        <fullName evidence="1">Uncharacterized protein</fullName>
    </submittedName>
</protein>
<accession>A0A7X2NNB1</accession>
<dbReference type="Proteomes" id="UP000429958">
    <property type="component" value="Unassembled WGS sequence"/>
</dbReference>
<organism evidence="1 2">
    <name type="scientific">Clostridium porci</name>
    <dbReference type="NCBI Taxonomy" id="2605778"/>
    <lineage>
        <taxon>Bacteria</taxon>
        <taxon>Bacillati</taxon>
        <taxon>Bacillota</taxon>
        <taxon>Clostridia</taxon>
        <taxon>Eubacteriales</taxon>
        <taxon>Clostridiaceae</taxon>
        <taxon>Clostridium</taxon>
    </lineage>
</organism>
<reference evidence="1 2" key="1">
    <citation type="submission" date="2019-08" db="EMBL/GenBank/DDBJ databases">
        <title>In-depth cultivation of the pig gut microbiome towards novel bacterial diversity and tailored functional studies.</title>
        <authorList>
            <person name="Wylensek D."/>
            <person name="Hitch T.C.A."/>
            <person name="Clavel T."/>
        </authorList>
    </citation>
    <scope>NUCLEOTIDE SEQUENCE [LARGE SCALE GENOMIC DNA]</scope>
    <source>
        <strain evidence="1 2">WCA-389-WT-23D1</strain>
    </source>
</reference>
<sequence length="123" mass="14094">MTQNTVVQVGPEIFKQLILDAVMKSQKMMMPEVREELTAIISNYAIGPMWKNMTDGKPTEKTGWYWIKIKKERQFENIMPAKRVNGGFLCGLLPNHSENSSRNRVYMIPDLSVEQYAPISMPG</sequence>
<proteinExistence type="predicted"/>
<comment type="caution">
    <text evidence="1">The sequence shown here is derived from an EMBL/GenBank/DDBJ whole genome shotgun (WGS) entry which is preliminary data.</text>
</comment>
<gene>
    <name evidence="1" type="ORF">FYJ39_16135</name>
</gene>